<sequence length="87" mass="9602">MAKSLIIVESPAKAKTIKKYLGAGFTVKASVGHVKDLPEHRLGIDIAHDFAPEYVPIKGKKKLLQELRAEAEKVEHVYLAPDPDREG</sequence>
<dbReference type="SMART" id="SM00493">
    <property type="entry name" value="TOPRIM"/>
    <property type="match status" value="1"/>
</dbReference>
<dbReference type="PANTHER" id="PTHR42785">
    <property type="entry name" value="DNA TOPOISOMERASE, TYPE IA, CORE"/>
    <property type="match status" value="1"/>
</dbReference>
<dbReference type="PROSITE" id="PS50880">
    <property type="entry name" value="TOPRIM"/>
    <property type="match status" value="1"/>
</dbReference>
<dbReference type="InterPro" id="IPR023405">
    <property type="entry name" value="Topo_IA_core_domain"/>
</dbReference>
<dbReference type="PANTHER" id="PTHR42785:SF1">
    <property type="entry name" value="DNA TOPOISOMERASE"/>
    <property type="match status" value="1"/>
</dbReference>
<dbReference type="SUPFAM" id="SSF56712">
    <property type="entry name" value="Prokaryotic type I DNA topoisomerase"/>
    <property type="match status" value="1"/>
</dbReference>
<evidence type="ECO:0000313" key="3">
    <source>
        <dbReference type="Proteomes" id="UP000712673"/>
    </source>
</evidence>
<dbReference type="GO" id="GO:0003677">
    <property type="term" value="F:DNA binding"/>
    <property type="evidence" value="ECO:0007669"/>
    <property type="project" value="InterPro"/>
</dbReference>
<evidence type="ECO:0000259" key="1">
    <source>
        <dbReference type="PROSITE" id="PS50880"/>
    </source>
</evidence>
<gene>
    <name evidence="2" type="ORF">FJZ47_19640</name>
</gene>
<dbReference type="GO" id="GO:0006265">
    <property type="term" value="P:DNA topological change"/>
    <property type="evidence" value="ECO:0007669"/>
    <property type="project" value="InterPro"/>
</dbReference>
<dbReference type="Proteomes" id="UP000712673">
    <property type="component" value="Unassembled WGS sequence"/>
</dbReference>
<dbReference type="InterPro" id="IPR006171">
    <property type="entry name" value="TOPRIM_dom"/>
</dbReference>
<dbReference type="AlphaFoldDB" id="A0A938B5Y8"/>
<dbReference type="Pfam" id="PF01751">
    <property type="entry name" value="Toprim"/>
    <property type="match status" value="1"/>
</dbReference>
<dbReference type="InterPro" id="IPR000380">
    <property type="entry name" value="Topo_IA"/>
</dbReference>
<dbReference type="GO" id="GO:0003917">
    <property type="term" value="F:DNA topoisomerase type I (single strand cut, ATP-independent) activity"/>
    <property type="evidence" value="ECO:0007669"/>
    <property type="project" value="InterPro"/>
</dbReference>
<organism evidence="2 3">
    <name type="scientific">Tectimicrobiota bacterium</name>
    <dbReference type="NCBI Taxonomy" id="2528274"/>
    <lineage>
        <taxon>Bacteria</taxon>
        <taxon>Pseudomonadati</taxon>
        <taxon>Nitrospinota/Tectimicrobiota group</taxon>
        <taxon>Candidatus Tectimicrobiota</taxon>
    </lineage>
</organism>
<feature type="domain" description="Toprim" evidence="1">
    <location>
        <begin position="3"/>
        <end position="87"/>
    </location>
</feature>
<evidence type="ECO:0000313" key="2">
    <source>
        <dbReference type="EMBL" id="MBM3225990.1"/>
    </source>
</evidence>
<reference evidence="2" key="1">
    <citation type="submission" date="2019-03" db="EMBL/GenBank/DDBJ databases">
        <title>Lake Tanganyika Metagenome-Assembled Genomes (MAGs).</title>
        <authorList>
            <person name="Tran P."/>
        </authorList>
    </citation>
    <scope>NUCLEOTIDE SEQUENCE</scope>
    <source>
        <strain evidence="2">K_DeepCast_65m_m2_066</strain>
    </source>
</reference>
<dbReference type="Gene3D" id="3.40.50.140">
    <property type="match status" value="1"/>
</dbReference>
<proteinExistence type="predicted"/>
<accession>A0A938B5Y8</accession>
<protein>
    <submittedName>
        <fullName evidence="2">Type I DNA topoisomerase</fullName>
    </submittedName>
</protein>
<dbReference type="EMBL" id="VGLS01000750">
    <property type="protein sequence ID" value="MBM3225990.1"/>
    <property type="molecule type" value="Genomic_DNA"/>
</dbReference>
<feature type="non-terminal residue" evidence="2">
    <location>
        <position position="87"/>
    </location>
</feature>
<name>A0A938B5Y8_UNCTE</name>
<comment type="caution">
    <text evidence="2">The sequence shown here is derived from an EMBL/GenBank/DDBJ whole genome shotgun (WGS) entry which is preliminary data.</text>
</comment>